<gene>
    <name evidence="2" type="ORF">SAMN02910406_01849</name>
</gene>
<name>A0A1I1JSY1_RUMAL</name>
<sequence>ADTVEDTTDTDTEESEMTENTDDTATDDEADTAEDSADTDTEEPEIQKNMEGSTDDYNINHSDNNESSTKHMDFDEHQPASSVSEYMNSHGYGRDDFATYSQDPEWRNLMRKEYPDYELPELTQENAKSQLSDYMNAHNYGQDDFDTYSQDPVWRELQSAAYPDYEMPPLRRKLTDTQSRELINGKIPSEFFASDTSESSSDADTIAEKPILEQLTETEYNEIKKNDPKTASQLLTDFNARQIKPDDLRTLPRSINFDNGSKMEVIDEELTSESATLQNTDTKEELTVYPNPMGRISHMDGRQGQNDIGMHQDCGIASTAKGINDLYCREVTSENRLANYALDTKNCSMEYNNDGTVDYYNSGGTYEKNVKEFYEANGLEADEYMNSDVPDIDYVGEQIKNGGVATMAVNHDLMWNYDKAVEFDPSTVDMNRYQSDSRYADRVNTYMSIKNGDGVFKADHFVNVSNAVYNSNGQLTHFIVSDTGNGTTKMLPKEYLSRAYRGSGNIHISAKGCVIARRK</sequence>
<feature type="compositionally biased region" description="Polar residues" evidence="1">
    <location>
        <begin position="50"/>
        <end position="67"/>
    </location>
</feature>
<accession>A0A1I1JSY1</accession>
<evidence type="ECO:0000313" key="3">
    <source>
        <dbReference type="Proteomes" id="UP000182192"/>
    </source>
</evidence>
<reference evidence="2 3" key="1">
    <citation type="submission" date="2016-10" db="EMBL/GenBank/DDBJ databases">
        <authorList>
            <person name="de Groot N.N."/>
        </authorList>
    </citation>
    <scope>NUCLEOTIDE SEQUENCE [LARGE SCALE GENOMIC DNA]</scope>
    <source>
        <strain evidence="2 3">AR67</strain>
    </source>
</reference>
<dbReference type="Proteomes" id="UP000182192">
    <property type="component" value="Unassembled WGS sequence"/>
</dbReference>
<protein>
    <submittedName>
        <fullName evidence="2">Uncharacterized protein</fullName>
    </submittedName>
</protein>
<feature type="compositionally biased region" description="Acidic residues" evidence="1">
    <location>
        <begin position="1"/>
        <end position="44"/>
    </location>
</feature>
<proteinExistence type="predicted"/>
<dbReference type="AlphaFoldDB" id="A0A1I1JSY1"/>
<feature type="compositionally biased region" description="Basic and acidic residues" evidence="1">
    <location>
        <begin position="68"/>
        <end position="78"/>
    </location>
</feature>
<feature type="non-terminal residue" evidence="2">
    <location>
        <position position="1"/>
    </location>
</feature>
<organism evidence="2 3">
    <name type="scientific">Ruminococcus albus</name>
    <dbReference type="NCBI Taxonomy" id="1264"/>
    <lineage>
        <taxon>Bacteria</taxon>
        <taxon>Bacillati</taxon>
        <taxon>Bacillota</taxon>
        <taxon>Clostridia</taxon>
        <taxon>Eubacteriales</taxon>
        <taxon>Oscillospiraceae</taxon>
        <taxon>Ruminococcus</taxon>
    </lineage>
</organism>
<dbReference type="RefSeq" id="WP_207646970.1">
    <property type="nucleotide sequence ID" value="NZ_FOKQ01000014.1"/>
</dbReference>
<evidence type="ECO:0000313" key="2">
    <source>
        <dbReference type="EMBL" id="SFC51331.1"/>
    </source>
</evidence>
<feature type="region of interest" description="Disordered" evidence="1">
    <location>
        <begin position="1"/>
        <end position="89"/>
    </location>
</feature>
<evidence type="ECO:0000256" key="1">
    <source>
        <dbReference type="SAM" id="MobiDB-lite"/>
    </source>
</evidence>
<dbReference type="EMBL" id="FOKQ01000014">
    <property type="protein sequence ID" value="SFC51331.1"/>
    <property type="molecule type" value="Genomic_DNA"/>
</dbReference>